<dbReference type="Gene3D" id="3.80.10.10">
    <property type="entry name" value="Ribonuclease Inhibitor"/>
    <property type="match status" value="1"/>
</dbReference>
<sequence>MPIYIYYHDYSFFRLEHYREYLIYNIPSLRYLDFEKIKTKDRELANSTMENFNENDD</sequence>
<dbReference type="AlphaFoldDB" id="A0A024UWM5"/>
<protein>
    <submittedName>
        <fullName evidence="1">Uncharacterized protein</fullName>
    </submittedName>
</protein>
<evidence type="ECO:0000313" key="1">
    <source>
        <dbReference type="EMBL" id="ETW15163.1"/>
    </source>
</evidence>
<dbReference type="InterPro" id="IPR032675">
    <property type="entry name" value="LRR_dom_sf"/>
</dbReference>
<feature type="non-terminal residue" evidence="1">
    <location>
        <position position="57"/>
    </location>
</feature>
<organism evidence="1 2">
    <name type="scientific">Plasmodium falciparum Vietnam Oak-Knoll</name>
    <name type="common">FVO</name>
    <dbReference type="NCBI Taxonomy" id="1036723"/>
    <lineage>
        <taxon>Eukaryota</taxon>
        <taxon>Sar</taxon>
        <taxon>Alveolata</taxon>
        <taxon>Apicomplexa</taxon>
        <taxon>Aconoidasida</taxon>
        <taxon>Haemosporida</taxon>
        <taxon>Plasmodiidae</taxon>
        <taxon>Plasmodium</taxon>
        <taxon>Plasmodium (Laverania)</taxon>
    </lineage>
</organism>
<reference evidence="1 2" key="1">
    <citation type="submission" date="2013-02" db="EMBL/GenBank/DDBJ databases">
        <title>The Genome Annotation of Plasmodium falciparum Vietnam Oak-Knoll (FVO).</title>
        <authorList>
            <consortium name="The Broad Institute Genome Sequencing Platform"/>
            <consortium name="The Broad Institute Genome Sequencing Center for Infectious Disease"/>
            <person name="Neafsey D."/>
            <person name="Hoffman S."/>
            <person name="Volkman S."/>
            <person name="Rosenthal P."/>
            <person name="Walker B."/>
            <person name="Young S.K."/>
            <person name="Zeng Q."/>
            <person name="Gargeya S."/>
            <person name="Fitzgerald M."/>
            <person name="Haas B."/>
            <person name="Abouelleil A."/>
            <person name="Allen A.W."/>
            <person name="Alvarado L."/>
            <person name="Arachchi H.M."/>
            <person name="Berlin A.M."/>
            <person name="Chapman S.B."/>
            <person name="Gainer-Dewar J."/>
            <person name="Goldberg J."/>
            <person name="Griggs A."/>
            <person name="Gujja S."/>
            <person name="Hansen M."/>
            <person name="Howarth C."/>
            <person name="Imamovic A."/>
            <person name="Ireland A."/>
            <person name="Larimer J."/>
            <person name="McCowan C."/>
            <person name="Murphy C."/>
            <person name="Pearson M."/>
            <person name="Poon T.W."/>
            <person name="Priest M."/>
            <person name="Roberts A."/>
            <person name="Saif S."/>
            <person name="Shea T."/>
            <person name="Sisk P."/>
            <person name="Sykes S."/>
            <person name="Wortman J."/>
            <person name="Nusbaum C."/>
            <person name="Birren B."/>
        </authorList>
    </citation>
    <scope>NUCLEOTIDE SEQUENCE [LARGE SCALE GENOMIC DNA]</scope>
    <source>
        <strain evidence="2">Vietnam Oak-Knoll (FVO)</strain>
    </source>
</reference>
<evidence type="ECO:0000313" key="2">
    <source>
        <dbReference type="Proteomes" id="UP000030690"/>
    </source>
</evidence>
<dbReference type="EMBL" id="KI925224">
    <property type="protein sequence ID" value="ETW15163.1"/>
    <property type="molecule type" value="Genomic_DNA"/>
</dbReference>
<dbReference type="Pfam" id="PF14580">
    <property type="entry name" value="LRR_9"/>
    <property type="match status" value="1"/>
</dbReference>
<accession>A0A024UWM5</accession>
<reference evidence="1 2" key="2">
    <citation type="submission" date="2013-02" db="EMBL/GenBank/DDBJ databases">
        <title>The Genome Sequence of Plasmodium falciparum Vietnam Oak-Knoll (FVO).</title>
        <authorList>
            <consortium name="The Broad Institute Genome Sequencing Platform"/>
            <consortium name="The Broad Institute Genome Sequencing Center for Infectious Disease"/>
            <person name="Neafsey D."/>
            <person name="Cheeseman I."/>
            <person name="Volkman S."/>
            <person name="Adams J."/>
            <person name="Walker B."/>
            <person name="Young S.K."/>
            <person name="Zeng Q."/>
            <person name="Gargeya S."/>
            <person name="Fitzgerald M."/>
            <person name="Haas B."/>
            <person name="Abouelleil A."/>
            <person name="Alvarado L."/>
            <person name="Arachchi H.M."/>
            <person name="Berlin A.M."/>
            <person name="Chapman S.B."/>
            <person name="Dewar J."/>
            <person name="Goldberg J."/>
            <person name="Griggs A."/>
            <person name="Gujja S."/>
            <person name="Hansen M."/>
            <person name="Howarth C."/>
            <person name="Imamovic A."/>
            <person name="Larimer J."/>
            <person name="McCowan C."/>
            <person name="Murphy C."/>
            <person name="Neiman D."/>
            <person name="Pearson M."/>
            <person name="Priest M."/>
            <person name="Roberts A."/>
            <person name="Saif S."/>
            <person name="Shea T."/>
            <person name="Sisk P."/>
            <person name="Sykes S."/>
            <person name="Wortman J."/>
            <person name="Nusbaum C."/>
            <person name="Birren B."/>
        </authorList>
    </citation>
    <scope>NUCLEOTIDE SEQUENCE [LARGE SCALE GENOMIC DNA]</scope>
    <source>
        <strain evidence="2">Vietnam Oak-Knoll (FVO)</strain>
    </source>
</reference>
<dbReference type="Proteomes" id="UP000030690">
    <property type="component" value="Unassembled WGS sequence"/>
</dbReference>
<gene>
    <name evidence="1" type="ORF">PFFVO_05923</name>
</gene>
<name>A0A024UWM5_PLAFA</name>
<proteinExistence type="predicted"/>